<dbReference type="OrthoDB" id="565904at2759"/>
<feature type="domain" description="Lipocalin/cytosolic fatty-acid binding" evidence="5">
    <location>
        <begin position="39"/>
        <end position="181"/>
    </location>
</feature>
<dbReference type="GO" id="GO:0031409">
    <property type="term" value="F:pigment binding"/>
    <property type="evidence" value="ECO:0007669"/>
    <property type="project" value="InterPro"/>
</dbReference>
<organism evidence="6 7">
    <name type="scientific">Aphidius gifuensis</name>
    <name type="common">Parasitoid wasp</name>
    <dbReference type="NCBI Taxonomy" id="684658"/>
    <lineage>
        <taxon>Eukaryota</taxon>
        <taxon>Metazoa</taxon>
        <taxon>Ecdysozoa</taxon>
        <taxon>Arthropoda</taxon>
        <taxon>Hexapoda</taxon>
        <taxon>Insecta</taxon>
        <taxon>Pterygota</taxon>
        <taxon>Neoptera</taxon>
        <taxon>Endopterygota</taxon>
        <taxon>Hymenoptera</taxon>
        <taxon>Apocrita</taxon>
        <taxon>Ichneumonoidea</taxon>
        <taxon>Braconidae</taxon>
        <taxon>Aphidiinae</taxon>
        <taxon>Aphidius</taxon>
    </lineage>
</organism>
<dbReference type="PANTHER" id="PTHR10612:SF62">
    <property type="entry name" value="LIPOCALIN_CYTOSOLIC FATTY-ACID BINDING DOMAIN-CONTAINING PROTEIN"/>
    <property type="match status" value="1"/>
</dbReference>
<dbReference type="InterPro" id="IPR022271">
    <property type="entry name" value="Lipocalin_ApoD"/>
</dbReference>
<sequence>MLFIIYLLIIIKLSEGQIAEDGNCSVVESNKKIDISKFTGEWYEVANIPNEYEQFVKCTTFNLTLNSNKTIDIVVTSLGSIGGNVFQWQGLGTRSDENSMSYFIEFPELAIKGKTILTIIDTDYVNYGILFMCQNVGELRFEYASILSRKRKFNRNIFKHARNTFKHNLLVAENLVRVDQHNCPSSIEYNNDK</sequence>
<evidence type="ECO:0000313" key="6">
    <source>
        <dbReference type="EMBL" id="KAF7990300.1"/>
    </source>
</evidence>
<dbReference type="PIRSF" id="PIRSF036893">
    <property type="entry name" value="Lipocalin_ApoD"/>
    <property type="match status" value="1"/>
</dbReference>
<dbReference type="AlphaFoldDB" id="A0A834XNE3"/>
<dbReference type="GO" id="GO:0005737">
    <property type="term" value="C:cytoplasm"/>
    <property type="evidence" value="ECO:0007669"/>
    <property type="project" value="TreeGrafter"/>
</dbReference>
<dbReference type="InterPro" id="IPR012674">
    <property type="entry name" value="Calycin"/>
</dbReference>
<protein>
    <recommendedName>
        <fullName evidence="5">Lipocalin/cytosolic fatty-acid binding domain-containing protein</fullName>
    </recommendedName>
</protein>
<evidence type="ECO:0000256" key="4">
    <source>
        <dbReference type="RuleBase" id="RU003695"/>
    </source>
</evidence>
<keyword evidence="2" id="KW-1015">Disulfide bond</keyword>
<dbReference type="Proteomes" id="UP000639338">
    <property type="component" value="Unassembled WGS sequence"/>
</dbReference>
<reference evidence="6 7" key="1">
    <citation type="submission" date="2020-08" db="EMBL/GenBank/DDBJ databases">
        <title>Aphidius gifuensis genome sequencing and assembly.</title>
        <authorList>
            <person name="Du Z."/>
        </authorList>
    </citation>
    <scope>NUCLEOTIDE SEQUENCE [LARGE SCALE GENOMIC DNA]</scope>
    <source>
        <strain evidence="6">YNYX2018</strain>
        <tissue evidence="6">Adults</tissue>
    </source>
</reference>
<name>A0A834XNE3_APHGI</name>
<proteinExistence type="inferred from homology"/>
<gene>
    <name evidence="6" type="ORF">HCN44_000105</name>
</gene>
<comment type="similarity">
    <text evidence="1 3 4">Belongs to the calycin superfamily. Lipocalin family.</text>
</comment>
<dbReference type="InterPro" id="IPR003057">
    <property type="entry name" value="Invtbrt_color"/>
</dbReference>
<evidence type="ECO:0000256" key="1">
    <source>
        <dbReference type="ARBA" id="ARBA00006889"/>
    </source>
</evidence>
<dbReference type="InterPro" id="IPR022272">
    <property type="entry name" value="Lipocalin_CS"/>
</dbReference>
<dbReference type="Gene3D" id="2.40.128.20">
    <property type="match status" value="1"/>
</dbReference>
<keyword evidence="7" id="KW-1185">Reference proteome</keyword>
<feature type="chain" id="PRO_5033202460" description="Lipocalin/cytosolic fatty-acid binding domain-containing protein" evidence="3">
    <location>
        <begin position="17"/>
        <end position="193"/>
    </location>
</feature>
<comment type="caution">
    <text evidence="6">The sequence shown here is derived from an EMBL/GenBank/DDBJ whole genome shotgun (WGS) entry which is preliminary data.</text>
</comment>
<dbReference type="Pfam" id="PF00061">
    <property type="entry name" value="Lipocalin"/>
    <property type="match status" value="1"/>
</dbReference>
<dbReference type="EMBL" id="JACMRX010000004">
    <property type="protein sequence ID" value="KAF7990300.1"/>
    <property type="molecule type" value="Genomic_DNA"/>
</dbReference>
<feature type="signal peptide" evidence="3">
    <location>
        <begin position="1"/>
        <end position="16"/>
    </location>
</feature>
<dbReference type="InterPro" id="IPR000566">
    <property type="entry name" value="Lipocln_cytosolic_FA-bd_dom"/>
</dbReference>
<accession>A0A834XNE3</accession>
<dbReference type="PRINTS" id="PR01273">
    <property type="entry name" value="INVTBRTCOLOR"/>
</dbReference>
<dbReference type="PANTHER" id="PTHR10612">
    <property type="entry name" value="APOLIPOPROTEIN D"/>
    <property type="match status" value="1"/>
</dbReference>
<evidence type="ECO:0000259" key="5">
    <source>
        <dbReference type="Pfam" id="PF00061"/>
    </source>
</evidence>
<evidence type="ECO:0000256" key="3">
    <source>
        <dbReference type="PIRNR" id="PIRNR036893"/>
    </source>
</evidence>
<dbReference type="SUPFAM" id="SSF50814">
    <property type="entry name" value="Lipocalins"/>
    <property type="match status" value="1"/>
</dbReference>
<evidence type="ECO:0000313" key="7">
    <source>
        <dbReference type="Proteomes" id="UP000639338"/>
    </source>
</evidence>
<evidence type="ECO:0000256" key="2">
    <source>
        <dbReference type="ARBA" id="ARBA00023157"/>
    </source>
</evidence>
<dbReference type="GO" id="GO:0006629">
    <property type="term" value="P:lipid metabolic process"/>
    <property type="evidence" value="ECO:0007669"/>
    <property type="project" value="TreeGrafter"/>
</dbReference>
<dbReference type="GO" id="GO:0000302">
    <property type="term" value="P:response to reactive oxygen species"/>
    <property type="evidence" value="ECO:0007669"/>
    <property type="project" value="TreeGrafter"/>
</dbReference>
<keyword evidence="3" id="KW-0732">Signal</keyword>
<dbReference type="PROSITE" id="PS00213">
    <property type="entry name" value="LIPOCALIN"/>
    <property type="match status" value="1"/>
</dbReference>